<keyword evidence="1" id="KW-0175">Coiled coil</keyword>
<protein>
    <submittedName>
        <fullName evidence="2">Uncharacterized protein</fullName>
    </submittedName>
</protein>
<dbReference type="Proteomes" id="UP001353858">
    <property type="component" value="Unassembled WGS sequence"/>
</dbReference>
<organism evidence="2 3">
    <name type="scientific">Aquatica leii</name>
    <dbReference type="NCBI Taxonomy" id="1421715"/>
    <lineage>
        <taxon>Eukaryota</taxon>
        <taxon>Metazoa</taxon>
        <taxon>Ecdysozoa</taxon>
        <taxon>Arthropoda</taxon>
        <taxon>Hexapoda</taxon>
        <taxon>Insecta</taxon>
        <taxon>Pterygota</taxon>
        <taxon>Neoptera</taxon>
        <taxon>Endopterygota</taxon>
        <taxon>Coleoptera</taxon>
        <taxon>Polyphaga</taxon>
        <taxon>Elateriformia</taxon>
        <taxon>Elateroidea</taxon>
        <taxon>Lampyridae</taxon>
        <taxon>Luciolinae</taxon>
        <taxon>Aquatica</taxon>
    </lineage>
</organism>
<reference evidence="3" key="1">
    <citation type="submission" date="2023-01" db="EMBL/GenBank/DDBJ databases">
        <title>Key to firefly adult light organ development and bioluminescence: homeobox transcription factors regulate luciferase expression and transportation to peroxisome.</title>
        <authorList>
            <person name="Fu X."/>
        </authorList>
    </citation>
    <scope>NUCLEOTIDE SEQUENCE [LARGE SCALE GENOMIC DNA]</scope>
</reference>
<feature type="coiled-coil region" evidence="1">
    <location>
        <begin position="6"/>
        <end position="86"/>
    </location>
</feature>
<name>A0AAN7P1J5_9COLE</name>
<proteinExistence type="predicted"/>
<dbReference type="AlphaFoldDB" id="A0AAN7P1J5"/>
<evidence type="ECO:0000256" key="1">
    <source>
        <dbReference type="SAM" id="Coils"/>
    </source>
</evidence>
<sequence>MDKPSFEELKKQCELMKNQIESKNVEIDQLKNQSSAIKSTIASYEQEAETIKARRDSKAMRSQNRIKEIEATVKEQKERGGELQAQRDATINRIRTEVQALRLQLEVSDNVVEDSICDSFLDDDICSQVAVRKKLLEDLHQHNDSLMNERKNLESELLEISKKADLLKTELFEARELFNTLEIEAFSLHNTLNTYSNPTEQSLFDEVNDPRKVLYEKLQLLKLQFENLQKDVDIKKKQLIAMSILNSELKCVIKNHPVEYQQDFNDFIFAYQNYVKMMKDLCNIMDELVLKKAQLVEKGFPEDVASFCDNLYKQQRKFEDELHQIGRSEYRFMKFKSIDIRETNAKIRHEEAEIKRLLEKILEKEDSINETRREFECIRKKDCVQDVSESCSKNLESNDSVEQPKKVEEKKVTFDEKANFNSEPTVRKGGRVLQYKTVFFPSKNKKK</sequence>
<feature type="coiled-coil region" evidence="1">
    <location>
        <begin position="340"/>
        <end position="374"/>
    </location>
</feature>
<keyword evidence="3" id="KW-1185">Reference proteome</keyword>
<evidence type="ECO:0000313" key="3">
    <source>
        <dbReference type="Proteomes" id="UP001353858"/>
    </source>
</evidence>
<comment type="caution">
    <text evidence="2">The sequence shown here is derived from an EMBL/GenBank/DDBJ whole genome shotgun (WGS) entry which is preliminary data.</text>
</comment>
<gene>
    <name evidence="2" type="ORF">RN001_010856</name>
</gene>
<feature type="coiled-coil region" evidence="1">
    <location>
        <begin position="211"/>
        <end position="238"/>
    </location>
</feature>
<evidence type="ECO:0000313" key="2">
    <source>
        <dbReference type="EMBL" id="KAK4878350.1"/>
    </source>
</evidence>
<feature type="coiled-coil region" evidence="1">
    <location>
        <begin position="132"/>
        <end position="170"/>
    </location>
</feature>
<accession>A0AAN7P1J5</accession>
<dbReference type="EMBL" id="JARPUR010000004">
    <property type="protein sequence ID" value="KAK4878350.1"/>
    <property type="molecule type" value="Genomic_DNA"/>
</dbReference>